<dbReference type="RefSeq" id="WP_053993302.1">
    <property type="nucleotide sequence ID" value="NZ_CP065643.1"/>
</dbReference>
<feature type="transmembrane region" description="Helical" evidence="6">
    <location>
        <begin position="30"/>
        <end position="46"/>
    </location>
</feature>
<evidence type="ECO:0000256" key="1">
    <source>
        <dbReference type="ARBA" id="ARBA00004141"/>
    </source>
</evidence>
<reference evidence="7 8" key="1">
    <citation type="submission" date="2015-07" db="EMBL/GenBank/DDBJ databases">
        <title>Genome sequencing project for genomic taxonomy and phylogenomics of Bacillus-like bacteria.</title>
        <authorList>
            <person name="Liu B."/>
            <person name="Wang J."/>
            <person name="Zhu Y."/>
            <person name="Liu G."/>
            <person name="Chen Q."/>
            <person name="Chen Z."/>
            <person name="Che J."/>
            <person name="Ge C."/>
            <person name="Shi H."/>
            <person name="Pan Z."/>
            <person name="Liu X."/>
        </authorList>
    </citation>
    <scope>NUCLEOTIDE SEQUENCE [LARGE SCALE GENOMIC DNA]</scope>
    <source>
        <strain evidence="7 8">DSM 54</strain>
    </source>
</reference>
<keyword evidence="4 6" id="KW-1133">Transmembrane helix</keyword>
<comment type="similarity">
    <text evidence="2">Belongs to the TMEM86 family.</text>
</comment>
<sequence length="216" mass="24259">MIKKYLITFIVLFSLYYIFGYSSIAESLTLIFKVLPMLLIIILAIYERAVALQSYRRLIIVGLIFCMIGDYTLQWFLVGLTSFLIGHIFYIFAFVTLNRRQVPTWGKVMLLLYGASMAIWIAGSVFTTGETILGSAVIAYISVILIMGWSSIKTGSTLATSGALLFIASDSYLAINKFVMPLAFSHEIIMLTYYSAQLLIALSTLQYSENRSKVIQ</sequence>
<feature type="transmembrane region" description="Helical" evidence="6">
    <location>
        <begin position="187"/>
        <end position="207"/>
    </location>
</feature>
<evidence type="ECO:0000256" key="3">
    <source>
        <dbReference type="ARBA" id="ARBA00022692"/>
    </source>
</evidence>
<dbReference type="InterPro" id="IPR012506">
    <property type="entry name" value="TMEM86B-like"/>
</dbReference>
<feature type="transmembrane region" description="Helical" evidence="6">
    <location>
        <begin position="80"/>
        <end position="97"/>
    </location>
</feature>
<dbReference type="Pfam" id="PF07947">
    <property type="entry name" value="YhhN"/>
    <property type="match status" value="1"/>
</dbReference>
<proteinExistence type="inferred from homology"/>
<comment type="caution">
    <text evidence="7">The sequence shown here is derived from an EMBL/GenBank/DDBJ whole genome shotgun (WGS) entry which is preliminary data.</text>
</comment>
<dbReference type="GO" id="GO:0016020">
    <property type="term" value="C:membrane"/>
    <property type="evidence" value="ECO:0007669"/>
    <property type="project" value="UniProtKB-SubCell"/>
</dbReference>
<feature type="transmembrane region" description="Helical" evidence="6">
    <location>
        <begin position="5"/>
        <end position="24"/>
    </location>
</feature>
<feature type="transmembrane region" description="Helical" evidence="6">
    <location>
        <begin position="157"/>
        <end position="175"/>
    </location>
</feature>
<evidence type="ECO:0000313" key="7">
    <source>
        <dbReference type="EMBL" id="KOY84109.1"/>
    </source>
</evidence>
<organism evidence="7 8">
    <name type="scientific">Lysinibacillus macroides</name>
    <dbReference type="NCBI Taxonomy" id="33935"/>
    <lineage>
        <taxon>Bacteria</taxon>
        <taxon>Bacillati</taxon>
        <taxon>Bacillota</taxon>
        <taxon>Bacilli</taxon>
        <taxon>Bacillales</taxon>
        <taxon>Bacillaceae</taxon>
        <taxon>Lysinibacillus</taxon>
    </lineage>
</organism>
<dbReference type="Proteomes" id="UP000037977">
    <property type="component" value="Unassembled WGS sequence"/>
</dbReference>
<dbReference type="EMBL" id="LGCI01000002">
    <property type="protein sequence ID" value="KOY84109.1"/>
    <property type="molecule type" value="Genomic_DNA"/>
</dbReference>
<name>A0A0M9DMT9_9BACI</name>
<comment type="subcellular location">
    <subcellularLocation>
        <location evidence="1">Membrane</location>
        <topology evidence="1">Multi-pass membrane protein</topology>
    </subcellularLocation>
</comment>
<dbReference type="PATRIC" id="fig|33935.3.peg.3144"/>
<keyword evidence="5 6" id="KW-0472">Membrane</keyword>
<evidence type="ECO:0000256" key="5">
    <source>
        <dbReference type="ARBA" id="ARBA00023136"/>
    </source>
</evidence>
<keyword evidence="8" id="KW-1185">Reference proteome</keyword>
<dbReference type="PANTHER" id="PTHR31885:SF6">
    <property type="entry name" value="GH04784P"/>
    <property type="match status" value="1"/>
</dbReference>
<evidence type="ECO:0000256" key="2">
    <source>
        <dbReference type="ARBA" id="ARBA00007375"/>
    </source>
</evidence>
<dbReference type="STRING" id="33935.ADM90_01470"/>
<gene>
    <name evidence="7" type="ORF">ADM90_01470</name>
</gene>
<protein>
    <submittedName>
        <fullName evidence="7">Membrane protein</fullName>
    </submittedName>
</protein>
<evidence type="ECO:0000256" key="6">
    <source>
        <dbReference type="SAM" id="Phobius"/>
    </source>
</evidence>
<dbReference type="AlphaFoldDB" id="A0A0M9DMT9"/>
<keyword evidence="3 6" id="KW-0812">Transmembrane</keyword>
<evidence type="ECO:0000256" key="4">
    <source>
        <dbReference type="ARBA" id="ARBA00022989"/>
    </source>
</evidence>
<dbReference type="GO" id="GO:0016787">
    <property type="term" value="F:hydrolase activity"/>
    <property type="evidence" value="ECO:0007669"/>
    <property type="project" value="TreeGrafter"/>
</dbReference>
<dbReference type="OrthoDB" id="5592477at2"/>
<evidence type="ECO:0000313" key="8">
    <source>
        <dbReference type="Proteomes" id="UP000037977"/>
    </source>
</evidence>
<dbReference type="PANTHER" id="PTHR31885">
    <property type="entry name" value="GH04784P"/>
    <property type="match status" value="1"/>
</dbReference>
<accession>A0A0M9DMT9</accession>